<evidence type="ECO:0000313" key="2">
    <source>
        <dbReference type="EMBL" id="KGF30603.1"/>
    </source>
</evidence>
<sequence length="124" mass="13968">MLAKALRNGLGCILASVDQLTRPTPRQRSAEAQAEVNARTAKMSLYQFHGCPFCIKVRREMHKLNLAIQTHDVNKDPQAEQALISGGGKRTVPCLRIEHEDGTVQWMYESQDIINYLQDQFGSL</sequence>
<proteinExistence type="predicted"/>
<dbReference type="InterPro" id="IPR004045">
    <property type="entry name" value="Glutathione_S-Trfase_N"/>
</dbReference>
<dbReference type="EMBL" id="JRNI01000022">
    <property type="protein sequence ID" value="KGF30603.1"/>
    <property type="molecule type" value="Genomic_DNA"/>
</dbReference>
<evidence type="ECO:0000259" key="1">
    <source>
        <dbReference type="PROSITE" id="PS50404"/>
    </source>
</evidence>
<dbReference type="eggNOG" id="COG0695">
    <property type="taxonomic scope" value="Bacteria"/>
</dbReference>
<organism evidence="2 3">
    <name type="scientific">Oligella urethralis DNF00040</name>
    <dbReference type="NCBI Taxonomy" id="1401065"/>
    <lineage>
        <taxon>Bacteria</taxon>
        <taxon>Pseudomonadati</taxon>
        <taxon>Pseudomonadota</taxon>
        <taxon>Betaproteobacteria</taxon>
        <taxon>Burkholderiales</taxon>
        <taxon>Alcaligenaceae</taxon>
        <taxon>Oligella</taxon>
    </lineage>
</organism>
<dbReference type="RefSeq" id="WP_036559084.1">
    <property type="nucleotide sequence ID" value="NZ_JRNI01000022.1"/>
</dbReference>
<dbReference type="PROSITE" id="PS51354">
    <property type="entry name" value="GLUTAREDOXIN_2"/>
    <property type="match status" value="1"/>
</dbReference>
<dbReference type="Proteomes" id="UP000029629">
    <property type="component" value="Unassembled WGS sequence"/>
</dbReference>
<reference evidence="2 3" key="1">
    <citation type="submission" date="2014-07" db="EMBL/GenBank/DDBJ databases">
        <authorList>
            <person name="McCorrison J."/>
            <person name="Sanka R."/>
            <person name="Torralba M."/>
            <person name="Gillis M."/>
            <person name="Haft D.H."/>
            <person name="Methe B."/>
            <person name="Sutton G."/>
            <person name="Nelson K.E."/>
        </authorList>
    </citation>
    <scope>NUCLEOTIDE SEQUENCE [LARGE SCALE GENOMIC DNA]</scope>
    <source>
        <strain evidence="2 3">DNF00040</strain>
    </source>
</reference>
<evidence type="ECO:0000313" key="3">
    <source>
        <dbReference type="Proteomes" id="UP000029629"/>
    </source>
</evidence>
<dbReference type="Gene3D" id="3.40.30.10">
    <property type="entry name" value="Glutaredoxin"/>
    <property type="match status" value="1"/>
</dbReference>
<dbReference type="PANTHER" id="PTHR45288">
    <property type="entry name" value="THIOREDOXIN FAMILY PROTEIN"/>
    <property type="match status" value="1"/>
</dbReference>
<dbReference type="SUPFAM" id="SSF52833">
    <property type="entry name" value="Thioredoxin-like"/>
    <property type="match status" value="1"/>
</dbReference>
<dbReference type="InterPro" id="IPR002109">
    <property type="entry name" value="Glutaredoxin"/>
</dbReference>
<gene>
    <name evidence="2" type="ORF">HMPREF2130_06070</name>
</gene>
<dbReference type="OrthoDB" id="9795531at2"/>
<keyword evidence="3" id="KW-1185">Reference proteome</keyword>
<dbReference type="Pfam" id="PF00462">
    <property type="entry name" value="Glutaredoxin"/>
    <property type="match status" value="1"/>
</dbReference>
<dbReference type="InterPro" id="IPR036249">
    <property type="entry name" value="Thioredoxin-like_sf"/>
</dbReference>
<name>A0A095Z7E9_9BURK</name>
<dbReference type="PROSITE" id="PS50404">
    <property type="entry name" value="GST_NTER"/>
    <property type="match status" value="1"/>
</dbReference>
<protein>
    <submittedName>
        <fullName evidence="2">Glutaredoxin</fullName>
    </submittedName>
</protein>
<comment type="caution">
    <text evidence="2">The sequence shown here is derived from an EMBL/GenBank/DDBJ whole genome shotgun (WGS) entry which is preliminary data.</text>
</comment>
<dbReference type="AlphaFoldDB" id="A0A095Z7E9"/>
<dbReference type="PANTHER" id="PTHR45288:SF1">
    <property type="entry name" value="THIOREDOXIN FAMILY PROTEIN"/>
    <property type="match status" value="1"/>
</dbReference>
<accession>A0A095Z7E9</accession>
<feature type="domain" description="GST N-terminal" evidence="1">
    <location>
        <begin position="41"/>
        <end position="124"/>
    </location>
</feature>